<evidence type="ECO:0000313" key="7">
    <source>
        <dbReference type="EMBL" id="CEI68002.1"/>
    </source>
</evidence>
<feature type="transmembrane region" description="Helical" evidence="5">
    <location>
        <begin position="382"/>
        <end position="401"/>
    </location>
</feature>
<dbReference type="InterPro" id="IPR003439">
    <property type="entry name" value="ABC_transporter-like_ATP-bd"/>
</dbReference>
<feature type="transmembrane region" description="Helical" evidence="5">
    <location>
        <begin position="322"/>
        <end position="344"/>
    </location>
</feature>
<dbReference type="GO" id="GO:0016887">
    <property type="term" value="F:ATP hydrolysis activity"/>
    <property type="evidence" value="ECO:0007669"/>
    <property type="project" value="InterPro"/>
</dbReference>
<feature type="domain" description="ABC transporter" evidence="6">
    <location>
        <begin position="508"/>
        <end position="740"/>
    </location>
</feature>
<evidence type="ECO:0000256" key="2">
    <source>
        <dbReference type="ARBA" id="ARBA00022737"/>
    </source>
</evidence>
<evidence type="ECO:0000313" key="8">
    <source>
        <dbReference type="Proteomes" id="UP000245910"/>
    </source>
</evidence>
<accession>A0A2L2TAM5</accession>
<organism evidence="7 8">
    <name type="scientific">Fusarium venenatum</name>
    <dbReference type="NCBI Taxonomy" id="56646"/>
    <lineage>
        <taxon>Eukaryota</taxon>
        <taxon>Fungi</taxon>
        <taxon>Dikarya</taxon>
        <taxon>Ascomycota</taxon>
        <taxon>Pezizomycotina</taxon>
        <taxon>Sordariomycetes</taxon>
        <taxon>Hypocreomycetidae</taxon>
        <taxon>Hypocreales</taxon>
        <taxon>Nectriaceae</taxon>
        <taxon>Fusarium</taxon>
    </lineage>
</organism>
<keyword evidence="5" id="KW-0472">Membrane</keyword>
<protein>
    <recommendedName>
        <fullName evidence="6">ABC transporter domain-containing protein</fullName>
    </recommendedName>
</protein>
<dbReference type="GO" id="GO:0016020">
    <property type="term" value="C:membrane"/>
    <property type="evidence" value="ECO:0007669"/>
    <property type="project" value="InterPro"/>
</dbReference>
<dbReference type="GO" id="GO:0140359">
    <property type="term" value="F:ABC-type transporter activity"/>
    <property type="evidence" value="ECO:0007669"/>
    <property type="project" value="InterPro"/>
</dbReference>
<evidence type="ECO:0000256" key="4">
    <source>
        <dbReference type="ARBA" id="ARBA00022840"/>
    </source>
</evidence>
<feature type="transmembrane region" description="Helical" evidence="5">
    <location>
        <begin position="1114"/>
        <end position="1134"/>
    </location>
</feature>
<keyword evidence="5" id="KW-0812">Transmembrane</keyword>
<feature type="transmembrane region" description="Helical" evidence="5">
    <location>
        <begin position="1237"/>
        <end position="1254"/>
    </location>
</feature>
<keyword evidence="1" id="KW-0813">Transport</keyword>
<dbReference type="CDD" id="cd03263">
    <property type="entry name" value="ABC_subfamily_A"/>
    <property type="match status" value="2"/>
</dbReference>
<dbReference type="SMART" id="SM00382">
    <property type="entry name" value="AAA"/>
    <property type="match status" value="2"/>
</dbReference>
<reference evidence="8" key="1">
    <citation type="submission" date="2014-10" db="EMBL/GenBank/DDBJ databases">
        <authorList>
            <person name="King R."/>
        </authorList>
    </citation>
    <scope>NUCLEOTIDE SEQUENCE [LARGE SCALE GENOMIC DNA]</scope>
    <source>
        <strain evidence="8">A3/5</strain>
    </source>
</reference>
<feature type="domain" description="ABC transporter" evidence="6">
    <location>
        <begin position="1298"/>
        <end position="1561"/>
    </location>
</feature>
<proteinExistence type="predicted"/>
<feature type="transmembrane region" description="Helical" evidence="5">
    <location>
        <begin position="458"/>
        <end position="481"/>
    </location>
</feature>
<feature type="transmembrane region" description="Helical" evidence="5">
    <location>
        <begin position="408"/>
        <end position="428"/>
    </location>
</feature>
<feature type="transmembrane region" description="Helical" evidence="5">
    <location>
        <begin position="1082"/>
        <end position="1108"/>
    </location>
</feature>
<dbReference type="InterPro" id="IPR027417">
    <property type="entry name" value="P-loop_NTPase"/>
</dbReference>
<dbReference type="GO" id="GO:0005319">
    <property type="term" value="F:lipid transporter activity"/>
    <property type="evidence" value="ECO:0007669"/>
    <property type="project" value="TreeGrafter"/>
</dbReference>
<dbReference type="Pfam" id="PF00005">
    <property type="entry name" value="ABC_tran"/>
    <property type="match status" value="2"/>
</dbReference>
<feature type="transmembrane region" description="Helical" evidence="5">
    <location>
        <begin position="1146"/>
        <end position="1169"/>
    </location>
</feature>
<feature type="transmembrane region" description="Helical" evidence="5">
    <location>
        <begin position="356"/>
        <end position="376"/>
    </location>
</feature>
<keyword evidence="5" id="KW-1133">Transmembrane helix</keyword>
<keyword evidence="3" id="KW-0547">Nucleotide-binding</keyword>
<evidence type="ECO:0000256" key="1">
    <source>
        <dbReference type="ARBA" id="ARBA00022448"/>
    </source>
</evidence>
<dbReference type="InterPro" id="IPR026082">
    <property type="entry name" value="ABCA"/>
</dbReference>
<dbReference type="PROSITE" id="PS50893">
    <property type="entry name" value="ABC_TRANSPORTER_2"/>
    <property type="match status" value="2"/>
</dbReference>
<feature type="transmembrane region" description="Helical" evidence="5">
    <location>
        <begin position="1189"/>
        <end position="1216"/>
    </location>
</feature>
<evidence type="ECO:0000256" key="3">
    <source>
        <dbReference type="ARBA" id="ARBA00022741"/>
    </source>
</evidence>
<dbReference type="EMBL" id="LN649231">
    <property type="protein sequence ID" value="CEI68002.1"/>
    <property type="molecule type" value="Genomic_DNA"/>
</dbReference>
<dbReference type="STRING" id="56646.A0A2L2TAM5"/>
<sequence>MALDLQKIRKVAEAEQGYMGEFPNMESLESLITPRVKVWLERHGRAIQTEARQIFSPTTSLKVMRNNTFSAQSNHVTLFKMNKLSLSTTLWLRQTQALTKKILLITVVRHWLSTLIRCLVIPILVLSLVLGVQNFTSSSNKYGIGKPTPAPILSEVTPNGAKLFIIQPSGAGSDVSAVIEDVVKPLGKKAKVEILKDEQKLMEKCPTDVNGKTDCYAAVIFNDSPLSDGGNKQWNYTMRCGSSNVGPSFDVFQSAKAATNLYIPLQLVIDQAITNSSVVPDMYMFTRTTQEQAKAVHRPSERESGMTQLIDVMGGGAFSARVLSYVIAFDIIYLPSWIILGGIYSSLLLPTSSAGITILWQILTGWALTSGCVFGATFAIRYSTILAVIAVIGMAAFAQLLDSQTEPISASVAMAFTIMFPSCSYVFVLNSMARYEKAGKATNIYVIPPSPGFEVQKATIGTLWLCLCLSIVAFPLVTIAIERFVHGTSRRGRHFKTGPKAANTSLALQVIGVTKTYKASIWKRMCCFGKRRPVIAVNSMTFSSSKQQVLCLLGSNGSGKTTTMDLITGRQNLTSGSIQINAPASKIGFCPQRNIQWDELTVLEHVRIWDMIKGGKSTRAQLERLVESCDLNLKMHNRVGTLSGGQKRKVQLACMLAGGSSVCLMDEVTTGMDPVSRRAIWNIVLAERSKRSIILTTHFLDECDVLADQVVLISRGHVKCQGSPAELKNLYGGGYRVHVPQIDGIPQTRFPAVIHRGETIFNTPDSVSATRLLSSLEAAGLSDAVVSGPTIEHVFLQVANDTEELEKTTSLNLEDDLTPLTVVDPTPNGELSSGTRTTFIQQLLALTVKRLTIFRSNFWWYIVAMTLPLAFSPGATSLLKVSDGIDTFPFELPLCVSSQPSVFDEPWSVDIAASGYTDEVGSGVMSMLVGPQSTRKSVFDVIDKFPIGKRYNSNNFDSDFTFQNGFKAFQNRMREPVKFSPGAIYFGDDLDKATIAYNPELGYDTPVLMQNLYIQAASGVPITVQLAFFSNSTPADAGSGLISAMILAFLHSLYPAFFALYPTYEKLHKVRALQYSNNVRPYPLWASYMIFDMIFVTIIASLGTLALSAHVENWYFAGYMFPVMWLYGIASMLWSYIISLYAKSELAAFGLTVCSMVGALTITMIGFSLTSQLGATNPTPNSPTLTLDAISFSLGLLFPIMNLFRAMAVGLNIWLVSCHNYKLLTNPGDTHAYGGPIMLLVIQIIYLFPLLVWLDGKKSFSWPWRRTKQVNAEESISNNHHGIEMDNIGNEGSVSDLLRVTQVTKSFGGKLAVQKVSLTIGESSVVALLGPNGAGKTTLTNMMRGELVPDKGRIYVQGVEVQGNLQMARKSIGGQFQLFLEHIFPPVTKQDGTVCPQFDALDKITVRQQLNFYARIKGISNIKQNVELVMSKVSLTPYASRLTHVLSGGNKRKLSLAIALLGKQYLDFGPSEFIVDKYAGNPRVLILDEPSSAMDAFAKREMWKMLSSITSGRSVLLVTHSMEEADELATQVAIMSKRILAIGTCQQLRKQYSNVYDVHLVLKTAPGSSRTEIQELESWVRDVFPQASFDAINLGGQVRFVMPVASSLPDDGKSTVLRLMEILEQHRTSLRLAHYTVGTGTLEMAFLRIIKNCDVPES</sequence>
<dbReference type="PANTHER" id="PTHR19229">
    <property type="entry name" value="ATP-BINDING CASSETTE TRANSPORTER SUBFAMILY A ABCA"/>
    <property type="match status" value="1"/>
</dbReference>
<dbReference type="InterPro" id="IPR003593">
    <property type="entry name" value="AAA+_ATPase"/>
</dbReference>
<keyword evidence="4" id="KW-0067">ATP-binding</keyword>
<keyword evidence="2" id="KW-0677">Repeat</keyword>
<feature type="transmembrane region" description="Helical" evidence="5">
    <location>
        <begin position="111"/>
        <end position="132"/>
    </location>
</feature>
<evidence type="ECO:0000259" key="6">
    <source>
        <dbReference type="PROSITE" id="PS50893"/>
    </source>
</evidence>
<dbReference type="Proteomes" id="UP000245910">
    <property type="component" value="Chromosome III"/>
</dbReference>
<dbReference type="Gene3D" id="3.40.50.300">
    <property type="entry name" value="P-loop containing nucleotide triphosphate hydrolases"/>
    <property type="match status" value="2"/>
</dbReference>
<keyword evidence="8" id="KW-1185">Reference proteome</keyword>
<feature type="transmembrane region" description="Helical" evidence="5">
    <location>
        <begin position="1041"/>
        <end position="1061"/>
    </location>
</feature>
<evidence type="ECO:0000256" key="5">
    <source>
        <dbReference type="SAM" id="Phobius"/>
    </source>
</evidence>
<dbReference type="GO" id="GO:0005524">
    <property type="term" value="F:ATP binding"/>
    <property type="evidence" value="ECO:0007669"/>
    <property type="project" value="UniProtKB-KW"/>
</dbReference>
<dbReference type="PANTHER" id="PTHR19229:SF36">
    <property type="entry name" value="ATP-BINDING CASSETTE SUB-FAMILY A MEMBER 2"/>
    <property type="match status" value="1"/>
</dbReference>
<dbReference type="InterPro" id="IPR017871">
    <property type="entry name" value="ABC_transporter-like_CS"/>
</dbReference>
<name>A0A2L2TAM5_9HYPO</name>
<dbReference type="SUPFAM" id="SSF52540">
    <property type="entry name" value="P-loop containing nucleoside triphosphate hydrolases"/>
    <property type="match status" value="2"/>
</dbReference>
<dbReference type="PROSITE" id="PS00211">
    <property type="entry name" value="ABC_TRANSPORTER_1"/>
    <property type="match status" value="2"/>
</dbReference>